<keyword evidence="2" id="KW-0238">DNA-binding</keyword>
<dbReference type="InterPro" id="IPR036388">
    <property type="entry name" value="WH-like_DNA-bd_sf"/>
</dbReference>
<accession>A0A5B2XHU3</accession>
<dbReference type="OrthoDB" id="3534994at2"/>
<evidence type="ECO:0000313" key="6">
    <source>
        <dbReference type="Proteomes" id="UP000323454"/>
    </source>
</evidence>
<evidence type="ECO:0000256" key="1">
    <source>
        <dbReference type="ARBA" id="ARBA00023015"/>
    </source>
</evidence>
<dbReference type="AlphaFoldDB" id="A0A5B2XHU3"/>
<dbReference type="InterPro" id="IPR016032">
    <property type="entry name" value="Sig_transdc_resp-reg_C-effctor"/>
</dbReference>
<dbReference type="Pfam" id="PF00196">
    <property type="entry name" value="GerE"/>
    <property type="match status" value="1"/>
</dbReference>
<keyword evidence="1" id="KW-0805">Transcription regulation</keyword>
<evidence type="ECO:0000256" key="3">
    <source>
        <dbReference type="ARBA" id="ARBA00023163"/>
    </source>
</evidence>
<keyword evidence="6" id="KW-1185">Reference proteome</keyword>
<organism evidence="5 6">
    <name type="scientific">Solihabitans fulvus</name>
    <dbReference type="NCBI Taxonomy" id="1892852"/>
    <lineage>
        <taxon>Bacteria</taxon>
        <taxon>Bacillati</taxon>
        <taxon>Actinomycetota</taxon>
        <taxon>Actinomycetes</taxon>
        <taxon>Pseudonocardiales</taxon>
        <taxon>Pseudonocardiaceae</taxon>
        <taxon>Solihabitans</taxon>
    </lineage>
</organism>
<dbReference type="PANTHER" id="PTHR44688">
    <property type="entry name" value="DNA-BINDING TRANSCRIPTIONAL ACTIVATOR DEVR_DOSR"/>
    <property type="match status" value="1"/>
</dbReference>
<dbReference type="GO" id="GO:0006355">
    <property type="term" value="P:regulation of DNA-templated transcription"/>
    <property type="evidence" value="ECO:0007669"/>
    <property type="project" value="InterPro"/>
</dbReference>
<dbReference type="GO" id="GO:0003677">
    <property type="term" value="F:DNA binding"/>
    <property type="evidence" value="ECO:0007669"/>
    <property type="project" value="UniProtKB-KW"/>
</dbReference>
<protein>
    <submittedName>
        <fullName evidence="5">Response regulator transcription factor</fullName>
    </submittedName>
</protein>
<gene>
    <name evidence="5" type="ORF">F0L68_12200</name>
</gene>
<dbReference type="InterPro" id="IPR000792">
    <property type="entry name" value="Tscrpt_reg_LuxR_C"/>
</dbReference>
<reference evidence="5 6" key="2">
    <citation type="submission" date="2019-09" db="EMBL/GenBank/DDBJ databases">
        <authorList>
            <person name="Jin C."/>
        </authorList>
    </citation>
    <scope>NUCLEOTIDE SEQUENCE [LARGE SCALE GENOMIC DNA]</scope>
    <source>
        <strain evidence="5 6">AN110305</strain>
    </source>
</reference>
<reference evidence="5 6" key="1">
    <citation type="submission" date="2019-09" db="EMBL/GenBank/DDBJ databases">
        <title>Goodfellowia gen. nov., a new genus of the Pseudonocardineae related to Actinoalloteichus, containing Goodfellowia coeruleoviolacea gen. nov., comb. nov. gen. nov., comb. nov.</title>
        <authorList>
            <person name="Labeda D."/>
        </authorList>
    </citation>
    <scope>NUCLEOTIDE SEQUENCE [LARGE SCALE GENOMIC DNA]</scope>
    <source>
        <strain evidence="5 6">AN110305</strain>
    </source>
</reference>
<dbReference type="Gene3D" id="1.10.10.10">
    <property type="entry name" value="Winged helix-like DNA-binding domain superfamily/Winged helix DNA-binding domain"/>
    <property type="match status" value="1"/>
</dbReference>
<dbReference type="PANTHER" id="PTHR44688:SF16">
    <property type="entry name" value="DNA-BINDING TRANSCRIPTIONAL ACTIVATOR DEVR_DOSR"/>
    <property type="match status" value="1"/>
</dbReference>
<feature type="domain" description="HTH luxR-type" evidence="4">
    <location>
        <begin position="1"/>
        <end position="48"/>
    </location>
</feature>
<dbReference type="PROSITE" id="PS00622">
    <property type="entry name" value="HTH_LUXR_1"/>
    <property type="match status" value="1"/>
</dbReference>
<dbReference type="Proteomes" id="UP000323454">
    <property type="component" value="Unassembled WGS sequence"/>
</dbReference>
<evidence type="ECO:0000256" key="2">
    <source>
        <dbReference type="ARBA" id="ARBA00023125"/>
    </source>
</evidence>
<evidence type="ECO:0000259" key="4">
    <source>
        <dbReference type="PROSITE" id="PS50043"/>
    </source>
</evidence>
<dbReference type="SMART" id="SM00421">
    <property type="entry name" value="HTH_LUXR"/>
    <property type="match status" value="1"/>
</dbReference>
<dbReference type="PROSITE" id="PS50043">
    <property type="entry name" value="HTH_LUXR_2"/>
    <property type="match status" value="1"/>
</dbReference>
<sequence>MAEGLRNQQIAATLFISVETVRTHAKAMMRKLGAQGRTDAVARGFRLRILSPENFPAPAVLPATRRARQGLADQR</sequence>
<name>A0A5B2XHU3_9PSEU</name>
<comment type="caution">
    <text evidence="5">The sequence shown here is derived from an EMBL/GenBank/DDBJ whole genome shotgun (WGS) entry which is preliminary data.</text>
</comment>
<proteinExistence type="predicted"/>
<dbReference type="SUPFAM" id="SSF46894">
    <property type="entry name" value="C-terminal effector domain of the bipartite response regulators"/>
    <property type="match status" value="1"/>
</dbReference>
<dbReference type="CDD" id="cd06170">
    <property type="entry name" value="LuxR_C_like"/>
    <property type="match status" value="1"/>
</dbReference>
<dbReference type="EMBL" id="VUOB01000021">
    <property type="protein sequence ID" value="KAA2262754.1"/>
    <property type="molecule type" value="Genomic_DNA"/>
</dbReference>
<dbReference type="PRINTS" id="PR00038">
    <property type="entry name" value="HTHLUXR"/>
</dbReference>
<evidence type="ECO:0000313" key="5">
    <source>
        <dbReference type="EMBL" id="KAA2262754.1"/>
    </source>
</evidence>
<keyword evidence="3" id="KW-0804">Transcription</keyword>